<organism evidence="1 2">
    <name type="scientific">Paracoccus onubensis</name>
    <dbReference type="NCBI Taxonomy" id="1675788"/>
    <lineage>
        <taxon>Bacteria</taxon>
        <taxon>Pseudomonadati</taxon>
        <taxon>Pseudomonadota</taxon>
        <taxon>Alphaproteobacteria</taxon>
        <taxon>Rhodobacterales</taxon>
        <taxon>Paracoccaceae</taxon>
        <taxon>Paracoccus</taxon>
    </lineage>
</organism>
<sequence length="120" mass="12913">MGCNDKDAASAKFSVALTESGHSIYLANYLLCCGQHQRRRCAGSALCKLGPAAYFRPEITKHAAAVSQLEPTFAATAISGPDTASPERDFAAVDRTPKYDQEEGMSMNATSFVTYYHGLI</sequence>
<dbReference type="Proteomes" id="UP000284202">
    <property type="component" value="Unassembled WGS sequence"/>
</dbReference>
<dbReference type="EMBL" id="QZCG01000006">
    <property type="protein sequence ID" value="RJE85481.1"/>
    <property type="molecule type" value="Genomic_DNA"/>
</dbReference>
<proteinExistence type="predicted"/>
<accession>A0A418SX44</accession>
<name>A0A418SX44_9RHOB</name>
<gene>
    <name evidence="1" type="ORF">D3P04_10815</name>
</gene>
<comment type="caution">
    <text evidence="1">The sequence shown here is derived from an EMBL/GenBank/DDBJ whole genome shotgun (WGS) entry which is preliminary data.</text>
</comment>
<reference evidence="2" key="1">
    <citation type="submission" date="2018-09" db="EMBL/GenBank/DDBJ databases">
        <title>Acidovorax cavernicola nov. sp. isolated from Gruta de las Maravillas (Aracena, Spain).</title>
        <authorList>
            <person name="Jurado V."/>
            <person name="Gutierrez-Patricio S."/>
            <person name="Gonzalez-Pimentel J.L."/>
            <person name="Miller A.Z."/>
            <person name="Laiz L."/>
            <person name="Saiz-Jimenez C."/>
        </authorList>
    </citation>
    <scope>NUCLEOTIDE SEQUENCE [LARGE SCALE GENOMIC DNA]</scope>
    <source>
        <strain evidence="2">1011MAR3C25</strain>
    </source>
</reference>
<dbReference type="AlphaFoldDB" id="A0A418SX44"/>
<evidence type="ECO:0000313" key="2">
    <source>
        <dbReference type="Proteomes" id="UP000284202"/>
    </source>
</evidence>
<keyword evidence="2" id="KW-1185">Reference proteome</keyword>
<evidence type="ECO:0000313" key="1">
    <source>
        <dbReference type="EMBL" id="RJE85481.1"/>
    </source>
</evidence>
<protein>
    <submittedName>
        <fullName evidence="1">Uncharacterized protein</fullName>
    </submittedName>
</protein>